<evidence type="ECO:0000256" key="4">
    <source>
        <dbReference type="ARBA" id="ARBA00016402"/>
    </source>
</evidence>
<keyword evidence="6" id="KW-0175">Coiled coil</keyword>
<feature type="region of interest" description="Disordered" evidence="10">
    <location>
        <begin position="1"/>
        <end position="93"/>
    </location>
</feature>
<evidence type="ECO:0000256" key="2">
    <source>
        <dbReference type="ARBA" id="ARBA00004584"/>
    </source>
</evidence>
<dbReference type="AlphaFoldDB" id="A0A8C0GRA1"/>
<dbReference type="GO" id="GO:0000775">
    <property type="term" value="C:chromosome, centromeric region"/>
    <property type="evidence" value="ECO:0007669"/>
    <property type="project" value="UniProtKB-SubCell"/>
</dbReference>
<dbReference type="Pfam" id="PF13097">
    <property type="entry name" value="CENP-U"/>
    <property type="match status" value="1"/>
</dbReference>
<dbReference type="PANTHER" id="PTHR32222:SF1">
    <property type="entry name" value="CENTROMERE PROTEIN U"/>
    <property type="match status" value="1"/>
</dbReference>
<name>A0A8C0GRA1_CHEAB</name>
<evidence type="ECO:0000313" key="11">
    <source>
        <dbReference type="Ensembl" id="ENSCABP00000008218.1"/>
    </source>
</evidence>
<dbReference type="InterPro" id="IPR025214">
    <property type="entry name" value="CENP-U"/>
</dbReference>
<dbReference type="Proteomes" id="UP000694404">
    <property type="component" value="Unplaced"/>
</dbReference>
<evidence type="ECO:0000256" key="9">
    <source>
        <dbReference type="ARBA" id="ARBA00031456"/>
    </source>
</evidence>
<reference evidence="11" key="2">
    <citation type="submission" date="2025-09" db="UniProtKB">
        <authorList>
            <consortium name="Ensembl"/>
        </authorList>
    </citation>
    <scope>IDENTIFICATION</scope>
</reference>
<keyword evidence="8" id="KW-0137">Centromere</keyword>
<reference evidence="11" key="1">
    <citation type="submission" date="2025-08" db="UniProtKB">
        <authorList>
            <consortium name="Ensembl"/>
        </authorList>
    </citation>
    <scope>IDENTIFICATION</scope>
</reference>
<organism evidence="11 12">
    <name type="scientific">Chelonoidis abingdonii</name>
    <name type="common">Abingdon island giant tortoise</name>
    <name type="synonym">Testudo abingdonii</name>
    <dbReference type="NCBI Taxonomy" id="106734"/>
    <lineage>
        <taxon>Eukaryota</taxon>
        <taxon>Metazoa</taxon>
        <taxon>Chordata</taxon>
        <taxon>Craniata</taxon>
        <taxon>Vertebrata</taxon>
        <taxon>Euteleostomi</taxon>
        <taxon>Archelosauria</taxon>
        <taxon>Testudinata</taxon>
        <taxon>Testudines</taxon>
        <taxon>Cryptodira</taxon>
        <taxon>Durocryptodira</taxon>
        <taxon>Testudinoidea</taxon>
        <taxon>Testudinidae</taxon>
        <taxon>Chelonoidis</taxon>
    </lineage>
</organism>
<sequence>KTSKKKLKRNKLDEYKAKSHPRSKLLPCEEPDVSRILKITETGQVEEPDDSFDHPLHSTAVDAGGNVELQEEEHDMSASHSSDSSPQGKNADTRYSENKIFSSPGKLLDNVWKTYAFFVPDSPFSMQIWCPKGLKRFSQDITELDVVLVESEKITADYKQRVESRICREAIAVFYSGFKEQLTNTVSIVVNIKTFVTGPQLKQLQREYAELQERESSLRNATQFLTDLKEVQQQYINCREDHPQEKVVYGTSSIPALLVESQRILRAESHFQNISTRLQEFLNLQKKELPEKL</sequence>
<proteinExistence type="inferred from homology"/>
<comment type="similarity">
    <text evidence="3">Belongs to the CENP-U/AME1 family.</text>
</comment>
<dbReference type="PANTHER" id="PTHR32222">
    <property type="entry name" value="CENTROMERE PROTEIN U"/>
    <property type="match status" value="1"/>
</dbReference>
<dbReference type="Ensembl" id="ENSCABT00000009011.1">
    <property type="protein sequence ID" value="ENSCABP00000008218.1"/>
    <property type="gene ID" value="ENSCABG00000006203.1"/>
</dbReference>
<evidence type="ECO:0000256" key="10">
    <source>
        <dbReference type="SAM" id="MobiDB-lite"/>
    </source>
</evidence>
<keyword evidence="5" id="KW-0158">Chromosome</keyword>
<comment type="subcellular location">
    <subcellularLocation>
        <location evidence="2">Chromosome</location>
        <location evidence="2">Centromere</location>
    </subcellularLocation>
    <subcellularLocation>
        <location evidence="1">Nucleus</location>
    </subcellularLocation>
</comment>
<evidence type="ECO:0000256" key="8">
    <source>
        <dbReference type="ARBA" id="ARBA00023328"/>
    </source>
</evidence>
<evidence type="ECO:0000256" key="3">
    <source>
        <dbReference type="ARBA" id="ARBA00010440"/>
    </source>
</evidence>
<evidence type="ECO:0000256" key="7">
    <source>
        <dbReference type="ARBA" id="ARBA00023242"/>
    </source>
</evidence>
<dbReference type="GO" id="GO:0005634">
    <property type="term" value="C:nucleus"/>
    <property type="evidence" value="ECO:0007669"/>
    <property type="project" value="UniProtKB-SubCell"/>
</dbReference>
<keyword evidence="7" id="KW-0539">Nucleus</keyword>
<evidence type="ECO:0000313" key="12">
    <source>
        <dbReference type="Proteomes" id="UP000694404"/>
    </source>
</evidence>
<evidence type="ECO:0000256" key="1">
    <source>
        <dbReference type="ARBA" id="ARBA00004123"/>
    </source>
</evidence>
<evidence type="ECO:0000256" key="6">
    <source>
        <dbReference type="ARBA" id="ARBA00023054"/>
    </source>
</evidence>
<accession>A0A8C0GRA1</accession>
<evidence type="ECO:0000256" key="5">
    <source>
        <dbReference type="ARBA" id="ARBA00022454"/>
    </source>
</evidence>
<protein>
    <recommendedName>
        <fullName evidence="4">Centromere protein U</fullName>
    </recommendedName>
    <alternativeName>
        <fullName evidence="9">MLF1-interacting protein</fullName>
    </alternativeName>
</protein>
<dbReference type="OMA" id="NTVGRTH"/>
<keyword evidence="12" id="KW-1185">Reference proteome</keyword>
<dbReference type="GeneTree" id="ENSGT00390000015511"/>